<feature type="active site" description="Proton donor" evidence="9">
    <location>
        <position position="374"/>
    </location>
</feature>
<evidence type="ECO:0000313" key="11">
    <source>
        <dbReference type="EMBL" id="KAJ1999009.1"/>
    </source>
</evidence>
<evidence type="ECO:0000256" key="6">
    <source>
        <dbReference type="ARBA" id="ARBA00034138"/>
    </source>
</evidence>
<gene>
    <name evidence="11" type="primary">SPE1</name>
    <name evidence="11" type="ORF">H4R26_005233</name>
</gene>
<feature type="domain" description="Orn/DAP/Arg decarboxylase 2 N-terminal" evidence="10">
    <location>
        <begin position="69"/>
        <end position="308"/>
    </location>
</feature>
<name>A0A9W8EG13_9FUNG</name>
<dbReference type="InterPro" id="IPR000183">
    <property type="entry name" value="Orn/DAP/Arg_de-COase"/>
</dbReference>
<dbReference type="EMBL" id="JANBQF010000809">
    <property type="protein sequence ID" value="KAJ1999009.1"/>
    <property type="molecule type" value="Genomic_DNA"/>
</dbReference>
<dbReference type="InterPro" id="IPR022653">
    <property type="entry name" value="De-COase2_pyr-phos_BS"/>
</dbReference>
<evidence type="ECO:0000256" key="1">
    <source>
        <dbReference type="ARBA" id="ARBA00001933"/>
    </source>
</evidence>
<evidence type="ECO:0000256" key="4">
    <source>
        <dbReference type="ARBA" id="ARBA00023239"/>
    </source>
</evidence>
<dbReference type="PROSITE" id="PS00878">
    <property type="entry name" value="ODR_DC_2_1"/>
    <property type="match status" value="1"/>
</dbReference>
<evidence type="ECO:0000256" key="8">
    <source>
        <dbReference type="ARBA" id="ARBA00049127"/>
    </source>
</evidence>
<dbReference type="CDD" id="cd00622">
    <property type="entry name" value="PLPDE_III_ODC"/>
    <property type="match status" value="1"/>
</dbReference>
<dbReference type="SUPFAM" id="SSF50621">
    <property type="entry name" value="Alanine racemase C-terminal domain-like"/>
    <property type="match status" value="1"/>
</dbReference>
<evidence type="ECO:0000256" key="3">
    <source>
        <dbReference type="ARBA" id="ARBA00022898"/>
    </source>
</evidence>
<dbReference type="InterPro" id="IPR022657">
    <property type="entry name" value="De-COase2_CS"/>
</dbReference>
<dbReference type="Proteomes" id="UP001150907">
    <property type="component" value="Unassembled WGS sequence"/>
</dbReference>
<dbReference type="GO" id="GO:0004586">
    <property type="term" value="F:ornithine decarboxylase activity"/>
    <property type="evidence" value="ECO:0007669"/>
    <property type="project" value="UniProtKB-EC"/>
</dbReference>
<evidence type="ECO:0000256" key="7">
    <source>
        <dbReference type="ARBA" id="ARBA00046672"/>
    </source>
</evidence>
<dbReference type="PRINTS" id="PR01179">
    <property type="entry name" value="ODADCRBXLASE"/>
</dbReference>
<evidence type="ECO:0000256" key="5">
    <source>
        <dbReference type="ARBA" id="ARBA00034115"/>
    </source>
</evidence>
<evidence type="ECO:0000259" key="10">
    <source>
        <dbReference type="Pfam" id="PF02784"/>
    </source>
</evidence>
<dbReference type="PROSITE" id="PS00879">
    <property type="entry name" value="ODR_DC_2_2"/>
    <property type="match status" value="1"/>
</dbReference>
<dbReference type="Gene3D" id="3.20.20.10">
    <property type="entry name" value="Alanine racemase"/>
    <property type="match status" value="1"/>
</dbReference>
<dbReference type="InterPro" id="IPR009006">
    <property type="entry name" value="Ala_racemase/Decarboxylase_C"/>
</dbReference>
<comment type="cofactor">
    <cofactor evidence="1 9">
        <name>pyridoxal 5'-phosphate</name>
        <dbReference type="ChEBI" id="CHEBI:597326"/>
    </cofactor>
</comment>
<dbReference type="PANTHER" id="PTHR11482">
    <property type="entry name" value="ARGININE/DIAMINOPIMELATE/ORNITHINE DECARBOXYLASE"/>
    <property type="match status" value="1"/>
</dbReference>
<keyword evidence="12" id="KW-1185">Reference proteome</keyword>
<dbReference type="SUPFAM" id="SSF51419">
    <property type="entry name" value="PLP-binding barrel"/>
    <property type="match status" value="1"/>
</dbReference>
<dbReference type="FunFam" id="3.20.20.10:FF:000005">
    <property type="entry name" value="Ornithine decarboxylase"/>
    <property type="match status" value="1"/>
</dbReference>
<comment type="catalytic activity">
    <reaction evidence="8">
        <text>L-ornithine + H(+) = putrescine + CO2</text>
        <dbReference type="Rhea" id="RHEA:22964"/>
        <dbReference type="ChEBI" id="CHEBI:15378"/>
        <dbReference type="ChEBI" id="CHEBI:16526"/>
        <dbReference type="ChEBI" id="CHEBI:46911"/>
        <dbReference type="ChEBI" id="CHEBI:326268"/>
        <dbReference type="EC" id="4.1.1.17"/>
    </reaction>
</comment>
<dbReference type="PRINTS" id="PR01182">
    <property type="entry name" value="ORNDCRBXLASE"/>
</dbReference>
<dbReference type="Gene3D" id="2.40.37.10">
    <property type="entry name" value="Lyase, Ornithine Decarboxylase, Chain A, domain 1"/>
    <property type="match status" value="1"/>
</dbReference>
<dbReference type="InterPro" id="IPR022644">
    <property type="entry name" value="De-COase2_N"/>
</dbReference>
<dbReference type="AlphaFoldDB" id="A0A9W8EG13"/>
<sequence length="429" mass="45459">MHLTGIDEGAAGSKPAGKGAQLLELPARFRDGDAGAAGAARYARGSASEALQAKVAQAGAEDAFFVADLGEVKRQFAQWTQLLPRVQPFFAVKCNPDRLVVKLLAQLGAGFDCASKGELEQVLGEGVAAERVIYAHPCKPASHLRYAAARGVELMTFDNGDELHKIRQLHPGAKAVLRILADDSSARCRLGLKFGAAPDAAPALLRLAVRLGVDVVGVSFHVGSGCQSEAAFGDAVERARRVFDSAAALGLRLTLLDVGGGFPGAGELGGLDFASLAAVLRAAIDRHFPPAAYAHVRVIAEPGRYFVASAFSLAVNVVARRRVEGAAPAFMYYVNDGVYGSFNCIVFDHQRPRPRLLSPRDAPLFASSVWGPTCDSIDCIMSDGQLPELQIGDWLVFDNMGAYTLCAASRFNGFNLSDLVYVDTEGALL</sequence>
<evidence type="ECO:0000313" key="12">
    <source>
        <dbReference type="Proteomes" id="UP001150907"/>
    </source>
</evidence>
<dbReference type="EC" id="4.1.1.17" evidence="6"/>
<dbReference type="Pfam" id="PF02784">
    <property type="entry name" value="Orn_Arg_deC_N"/>
    <property type="match status" value="1"/>
</dbReference>
<protein>
    <recommendedName>
        <fullName evidence="6">ornithine decarboxylase</fullName>
        <ecNumber evidence="6">4.1.1.17</ecNumber>
    </recommendedName>
</protein>
<accession>A0A9W8EG13</accession>
<evidence type="ECO:0000256" key="2">
    <source>
        <dbReference type="ARBA" id="ARBA00008872"/>
    </source>
</evidence>
<dbReference type="GO" id="GO:0005737">
    <property type="term" value="C:cytoplasm"/>
    <property type="evidence" value="ECO:0007669"/>
    <property type="project" value="TreeGrafter"/>
</dbReference>
<comment type="pathway">
    <text evidence="5">Amine and polyamine biosynthesis; putrescine biosynthesis via L-ornithine pathway; putrescine from L-ornithine: step 1/1.</text>
</comment>
<reference evidence="11" key="1">
    <citation type="submission" date="2022-07" db="EMBL/GenBank/DDBJ databases">
        <title>Phylogenomic reconstructions and comparative analyses of Kickxellomycotina fungi.</title>
        <authorList>
            <person name="Reynolds N.K."/>
            <person name="Stajich J.E."/>
            <person name="Barry K."/>
            <person name="Grigoriev I.V."/>
            <person name="Crous P."/>
            <person name="Smith M.E."/>
        </authorList>
    </citation>
    <scope>NUCLEOTIDE SEQUENCE</scope>
    <source>
        <strain evidence="11">IMI 214461</strain>
    </source>
</reference>
<dbReference type="OrthoDB" id="5034579at2759"/>
<organism evidence="11 12">
    <name type="scientific">Coemansia thaxteri</name>
    <dbReference type="NCBI Taxonomy" id="2663907"/>
    <lineage>
        <taxon>Eukaryota</taxon>
        <taxon>Fungi</taxon>
        <taxon>Fungi incertae sedis</taxon>
        <taxon>Zoopagomycota</taxon>
        <taxon>Kickxellomycotina</taxon>
        <taxon>Kickxellomycetes</taxon>
        <taxon>Kickxellales</taxon>
        <taxon>Kickxellaceae</taxon>
        <taxon>Coemansia</taxon>
    </lineage>
</organism>
<comment type="caution">
    <text evidence="11">The sequence shown here is derived from an EMBL/GenBank/DDBJ whole genome shotgun (WGS) entry which is preliminary data.</text>
</comment>
<comment type="subunit">
    <text evidence="7">Homodimer. Only the dimer is catalytically active, as the active sites are constructed of residues from both monomers.</text>
</comment>
<evidence type="ECO:0000256" key="9">
    <source>
        <dbReference type="PIRSR" id="PIRSR600183-50"/>
    </source>
</evidence>
<feature type="modified residue" description="N6-(pyridoxal phosphate)lysine" evidence="9">
    <location>
        <position position="93"/>
    </location>
</feature>
<dbReference type="InterPro" id="IPR029066">
    <property type="entry name" value="PLP-binding_barrel"/>
</dbReference>
<keyword evidence="3 9" id="KW-0663">Pyridoxal phosphate</keyword>
<dbReference type="PANTHER" id="PTHR11482:SF6">
    <property type="entry name" value="ORNITHINE DECARBOXYLASE 1-RELATED"/>
    <property type="match status" value="1"/>
</dbReference>
<proteinExistence type="inferred from homology"/>
<dbReference type="InterPro" id="IPR002433">
    <property type="entry name" value="Orn_de-COase"/>
</dbReference>
<keyword evidence="4 11" id="KW-0456">Lyase</keyword>
<comment type="similarity">
    <text evidence="2">Belongs to the Orn/Lys/Arg decarboxylase class-II family.</text>
</comment>
<dbReference type="GO" id="GO:0033387">
    <property type="term" value="P:putrescine biosynthetic process from arginine, via ornithine"/>
    <property type="evidence" value="ECO:0007669"/>
    <property type="project" value="TreeGrafter"/>
</dbReference>